<name>L7LCB0_9ACTN</name>
<evidence type="ECO:0000256" key="3">
    <source>
        <dbReference type="ARBA" id="ARBA00022679"/>
    </source>
</evidence>
<feature type="compositionally biased region" description="Pro residues" evidence="7">
    <location>
        <begin position="318"/>
        <end position="331"/>
    </location>
</feature>
<dbReference type="eggNOG" id="COG0515">
    <property type="taxonomic scope" value="Bacteria"/>
</dbReference>
<accession>L7LCB0</accession>
<dbReference type="CDD" id="cd14014">
    <property type="entry name" value="STKc_PknB_like"/>
    <property type="match status" value="1"/>
</dbReference>
<dbReference type="OrthoDB" id="9762169at2"/>
<dbReference type="AlphaFoldDB" id="L7LCB0"/>
<sequence>MSDEIESIAGYRILRRVGAGGMGKVYAAQHPRLPRQDAIKVLSPGYSNDSVFRARFEREGQLAASLEHPHIVPVYDCGVDDGRLWLSMRLINGPTAAEELKAAAPGGLPPAQVIGICTAVARALDFAHSRNLQHRDVKPENILIDLSSGAPHPVLSDFGIARIVGDTSLSSTGMVIGTVDYSAPEHLSGEATDGRADQYSLACTAAYLLTGIKPFGATNPTAVMMRHIRDERPSISALRPDLPQAIDDVFRKALAIAPDERYGSCQEFVTALDRALRTENPTTATPTTAIGSPRGATAATTPVPPQYPVTEIANISHPHPPAPPVPAPPPAQAQAQAHPTIAAISQPQRTAPPPPPGRYPPAHSQPVPPVPPKGRKAGLIAGAVALAVLLVGGGIAWAMLGGSDDDPASPPATAAAADGSAEQASAAVSSAPPRQQYDILNTTRNALDPCRLPANLLTEGGMNPNLSPARAPNGDMLLCNGTLTGNAPPILLGGYVPESSTWRWMVEQYDRGAPAFPDLPGWRRYEAYDGVTRCKYGFVAENAPRYAFELAVQVRPASGGFDVRAREDACNRLAQAARAIDPAMPH</sequence>
<dbReference type="InterPro" id="IPR011009">
    <property type="entry name" value="Kinase-like_dom_sf"/>
</dbReference>
<feature type="region of interest" description="Disordered" evidence="7">
    <location>
        <begin position="277"/>
        <end position="373"/>
    </location>
</feature>
<evidence type="ECO:0000256" key="7">
    <source>
        <dbReference type="SAM" id="MobiDB-lite"/>
    </source>
</evidence>
<dbReference type="Gene3D" id="3.30.200.20">
    <property type="entry name" value="Phosphorylase Kinase, domain 1"/>
    <property type="match status" value="1"/>
</dbReference>
<evidence type="ECO:0000256" key="6">
    <source>
        <dbReference type="ARBA" id="ARBA00022840"/>
    </source>
</evidence>
<proteinExistence type="predicted"/>
<dbReference type="SUPFAM" id="SSF56112">
    <property type="entry name" value="Protein kinase-like (PK-like)"/>
    <property type="match status" value="1"/>
</dbReference>
<dbReference type="Gene3D" id="1.10.510.10">
    <property type="entry name" value="Transferase(Phosphotransferase) domain 1"/>
    <property type="match status" value="1"/>
</dbReference>
<keyword evidence="10" id="KW-1185">Reference proteome</keyword>
<dbReference type="RefSeq" id="WP_005940275.1">
    <property type="nucleotide sequence ID" value="NZ_ATVK01000012.1"/>
</dbReference>
<dbReference type="GO" id="GO:0004674">
    <property type="term" value="F:protein serine/threonine kinase activity"/>
    <property type="evidence" value="ECO:0007669"/>
    <property type="project" value="UniProtKB-KW"/>
</dbReference>
<reference evidence="9 10" key="1">
    <citation type="submission" date="2012-12" db="EMBL/GenBank/DDBJ databases">
        <title>Whole genome shotgun sequence of Gordonia hirsuta NBRC 16056.</title>
        <authorList>
            <person name="Isaki-Nakamura S."/>
            <person name="Hosoyama A."/>
            <person name="Tsuchikane K."/>
            <person name="Katsumata H."/>
            <person name="Baba S."/>
            <person name="Yamazaki S."/>
            <person name="Fujita N."/>
        </authorList>
    </citation>
    <scope>NUCLEOTIDE SEQUENCE [LARGE SCALE GENOMIC DNA]</scope>
    <source>
        <strain evidence="9 10">NBRC 16056</strain>
    </source>
</reference>
<protein>
    <recommendedName>
        <fullName evidence="1">non-specific serine/threonine protein kinase</fullName>
        <ecNumber evidence="1">2.7.11.1</ecNumber>
    </recommendedName>
</protein>
<dbReference type="PANTHER" id="PTHR43289:SF6">
    <property type="entry name" value="SERINE_THREONINE-PROTEIN KINASE NEKL-3"/>
    <property type="match status" value="1"/>
</dbReference>
<dbReference type="PROSITE" id="PS00108">
    <property type="entry name" value="PROTEIN_KINASE_ST"/>
    <property type="match status" value="1"/>
</dbReference>
<dbReference type="SMART" id="SM00220">
    <property type="entry name" value="S_TKc"/>
    <property type="match status" value="1"/>
</dbReference>
<dbReference type="Proteomes" id="UP000053405">
    <property type="component" value="Unassembled WGS sequence"/>
</dbReference>
<gene>
    <name evidence="9" type="ORF">GOHSU_23_00190</name>
</gene>
<keyword evidence="2 9" id="KW-0723">Serine/threonine-protein kinase</keyword>
<feature type="domain" description="Protein kinase" evidence="8">
    <location>
        <begin position="11"/>
        <end position="276"/>
    </location>
</feature>
<evidence type="ECO:0000256" key="2">
    <source>
        <dbReference type="ARBA" id="ARBA00022527"/>
    </source>
</evidence>
<dbReference type="GO" id="GO:0005524">
    <property type="term" value="F:ATP binding"/>
    <property type="evidence" value="ECO:0007669"/>
    <property type="project" value="UniProtKB-KW"/>
</dbReference>
<evidence type="ECO:0000313" key="10">
    <source>
        <dbReference type="Proteomes" id="UP000053405"/>
    </source>
</evidence>
<dbReference type="InterPro" id="IPR008271">
    <property type="entry name" value="Ser/Thr_kinase_AS"/>
</dbReference>
<dbReference type="InterPro" id="IPR000719">
    <property type="entry name" value="Prot_kinase_dom"/>
</dbReference>
<dbReference type="EC" id="2.7.11.1" evidence="1"/>
<dbReference type="Pfam" id="PF00069">
    <property type="entry name" value="Pkinase"/>
    <property type="match status" value="1"/>
</dbReference>
<comment type="caution">
    <text evidence="9">The sequence shown here is derived from an EMBL/GenBank/DDBJ whole genome shotgun (WGS) entry which is preliminary data.</text>
</comment>
<keyword evidence="6" id="KW-0067">ATP-binding</keyword>
<feature type="region of interest" description="Disordered" evidence="7">
    <location>
        <begin position="407"/>
        <end position="435"/>
    </location>
</feature>
<dbReference type="EMBL" id="BANT01000023">
    <property type="protein sequence ID" value="GAC57673.1"/>
    <property type="molecule type" value="Genomic_DNA"/>
</dbReference>
<evidence type="ECO:0000256" key="5">
    <source>
        <dbReference type="ARBA" id="ARBA00022777"/>
    </source>
</evidence>
<organism evidence="9 10">
    <name type="scientific">Gordonia hirsuta DSM 44140 = NBRC 16056</name>
    <dbReference type="NCBI Taxonomy" id="1121927"/>
    <lineage>
        <taxon>Bacteria</taxon>
        <taxon>Bacillati</taxon>
        <taxon>Actinomycetota</taxon>
        <taxon>Actinomycetes</taxon>
        <taxon>Mycobacteriales</taxon>
        <taxon>Gordoniaceae</taxon>
        <taxon>Gordonia</taxon>
    </lineage>
</organism>
<evidence type="ECO:0000256" key="4">
    <source>
        <dbReference type="ARBA" id="ARBA00022741"/>
    </source>
</evidence>
<dbReference type="PROSITE" id="PS50011">
    <property type="entry name" value="PROTEIN_KINASE_DOM"/>
    <property type="match status" value="1"/>
</dbReference>
<evidence type="ECO:0000313" key="9">
    <source>
        <dbReference type="EMBL" id="GAC57673.1"/>
    </source>
</evidence>
<dbReference type="STRING" id="1121927.GOHSU_23_00190"/>
<keyword evidence="3" id="KW-0808">Transferase</keyword>
<evidence type="ECO:0000259" key="8">
    <source>
        <dbReference type="PROSITE" id="PS50011"/>
    </source>
</evidence>
<keyword evidence="4" id="KW-0547">Nucleotide-binding</keyword>
<dbReference type="PANTHER" id="PTHR43289">
    <property type="entry name" value="MITOGEN-ACTIVATED PROTEIN KINASE KINASE KINASE 20-RELATED"/>
    <property type="match status" value="1"/>
</dbReference>
<evidence type="ECO:0000256" key="1">
    <source>
        <dbReference type="ARBA" id="ARBA00012513"/>
    </source>
</evidence>
<feature type="compositionally biased region" description="Low complexity" evidence="7">
    <location>
        <begin position="411"/>
        <end position="431"/>
    </location>
</feature>
<keyword evidence="5 9" id="KW-0418">Kinase</keyword>
<feature type="compositionally biased region" description="Pro residues" evidence="7">
    <location>
        <begin position="350"/>
        <end position="359"/>
    </location>
</feature>